<dbReference type="EMBL" id="JNCF01000036">
    <property type="protein sequence ID" value="KGP62889.1"/>
    <property type="molecule type" value="Genomic_DNA"/>
</dbReference>
<gene>
    <name evidence="2" type="ORF">EP47_07755</name>
</gene>
<evidence type="ECO:0000313" key="2">
    <source>
        <dbReference type="EMBL" id="KGP62889.1"/>
    </source>
</evidence>
<organism evidence="2 3">
    <name type="scientific">Legionella norrlandica</name>
    <dbReference type="NCBI Taxonomy" id="1498499"/>
    <lineage>
        <taxon>Bacteria</taxon>
        <taxon>Pseudomonadati</taxon>
        <taxon>Pseudomonadota</taxon>
        <taxon>Gammaproteobacteria</taxon>
        <taxon>Legionellales</taxon>
        <taxon>Legionellaceae</taxon>
        <taxon>Legionella</taxon>
    </lineage>
</organism>
<dbReference type="OrthoDB" id="5653271at2"/>
<accession>A0A0A2SU32</accession>
<dbReference type="STRING" id="1498499.EP47_07755"/>
<evidence type="ECO:0000313" key="3">
    <source>
        <dbReference type="Proteomes" id="UP000054422"/>
    </source>
</evidence>
<feature type="region of interest" description="Disordered" evidence="1">
    <location>
        <begin position="1"/>
        <end position="30"/>
    </location>
</feature>
<dbReference type="Proteomes" id="UP000054422">
    <property type="component" value="Unassembled WGS sequence"/>
</dbReference>
<reference evidence="2 3" key="1">
    <citation type="submission" date="2014-05" db="EMBL/GenBank/DDBJ databases">
        <authorList>
            <person name="Rizzardi K."/>
            <person name="Winiecka-Krusnell J."/>
            <person name="Ramliden M."/>
            <person name="Alm E."/>
            <person name="Andersson S."/>
            <person name="Byfors S."/>
        </authorList>
    </citation>
    <scope>NUCLEOTIDE SEQUENCE [LARGE SCALE GENOMIC DNA]</scope>
    <source>
        <strain evidence="2 3">LEGN</strain>
    </source>
</reference>
<comment type="caution">
    <text evidence="2">The sequence shown here is derived from an EMBL/GenBank/DDBJ whole genome shotgun (WGS) entry which is preliminary data.</text>
</comment>
<dbReference type="RefSeq" id="WP_035890414.1">
    <property type="nucleotide sequence ID" value="NZ_JNCF01000036.1"/>
</dbReference>
<name>A0A0A2SU32_9GAMM</name>
<dbReference type="AlphaFoldDB" id="A0A0A2SU32"/>
<protein>
    <submittedName>
        <fullName evidence="2">Coiled-coil protein</fullName>
    </submittedName>
</protein>
<proteinExistence type="predicted"/>
<keyword evidence="3" id="KW-1185">Reference proteome</keyword>
<sequence length="118" mass="13801">MGKNAINSRLKNENSQTKRPYPNQGSQLFFNQKQITPSSETKEAPIQEIKKPVQEINLQTTTDILLAAILQELKTQNMLKLMELKTQQEHEQEELQAVEKIQEQEKTKFEEIRQAMYI</sequence>
<evidence type="ECO:0000256" key="1">
    <source>
        <dbReference type="SAM" id="MobiDB-lite"/>
    </source>
</evidence>